<dbReference type="PANTHER" id="PTHR44520">
    <property type="entry name" value="RESPONSE REGULATOR RCP1-RELATED"/>
    <property type="match status" value="1"/>
</dbReference>
<dbReference type="SMART" id="SM00448">
    <property type="entry name" value="REC"/>
    <property type="match status" value="1"/>
</dbReference>
<dbReference type="PANTHER" id="PTHR44520:SF2">
    <property type="entry name" value="RESPONSE REGULATOR RCP1"/>
    <property type="match status" value="1"/>
</dbReference>
<reference evidence="3 4" key="2">
    <citation type="submission" date="2019-05" db="EMBL/GenBank/DDBJ databases">
        <authorList>
            <person name="Lianzixin W."/>
        </authorList>
    </citation>
    <scope>NUCLEOTIDE SEQUENCE [LARGE SCALE GENOMIC DNA]</scope>
    <source>
        <strain evidence="3 4">EC11</strain>
    </source>
</reference>
<reference evidence="4" key="1">
    <citation type="submission" date="2019-05" db="EMBL/GenBank/DDBJ databases">
        <title>Flavobacterium profundi sp. nov., isolated from a deep-sea seamount.</title>
        <authorList>
            <person name="Zhang D.-C."/>
        </authorList>
    </citation>
    <scope>NUCLEOTIDE SEQUENCE [LARGE SCALE GENOMIC DNA]</scope>
    <source>
        <strain evidence="4">EC11</strain>
    </source>
</reference>
<keyword evidence="4" id="KW-1185">Reference proteome</keyword>
<gene>
    <name evidence="3" type="ORF">FIA58_001045</name>
</gene>
<comment type="caution">
    <text evidence="3">The sequence shown here is derived from an EMBL/GenBank/DDBJ whole genome shotgun (WGS) entry which is preliminary data.</text>
</comment>
<dbReference type="PROSITE" id="PS50110">
    <property type="entry name" value="RESPONSE_REGULATORY"/>
    <property type="match status" value="1"/>
</dbReference>
<reference evidence="3 4" key="3">
    <citation type="submission" date="2020-02" db="EMBL/GenBank/DDBJ databases">
        <title>Flavobacterium profundi sp. nov., isolated from a deep-sea seamount.</title>
        <authorList>
            <person name="Zhang D.-C."/>
        </authorList>
    </citation>
    <scope>NUCLEOTIDE SEQUENCE [LARGE SCALE GENOMIC DNA]</scope>
    <source>
        <strain evidence="3 4">EC11</strain>
    </source>
</reference>
<name>A0ABX0IMJ9_9FLAO</name>
<feature type="domain" description="Response regulatory" evidence="2">
    <location>
        <begin position="5"/>
        <end position="130"/>
    </location>
</feature>
<proteinExistence type="predicted"/>
<evidence type="ECO:0000259" key="2">
    <source>
        <dbReference type="PROSITE" id="PS50110"/>
    </source>
</evidence>
<dbReference type="Pfam" id="PF00072">
    <property type="entry name" value="Response_reg"/>
    <property type="match status" value="1"/>
</dbReference>
<dbReference type="InterPro" id="IPR052893">
    <property type="entry name" value="TCS_response_regulator"/>
</dbReference>
<evidence type="ECO:0000313" key="3">
    <source>
        <dbReference type="EMBL" id="NHN24250.1"/>
    </source>
</evidence>
<dbReference type="Gene3D" id="3.40.50.2300">
    <property type="match status" value="1"/>
</dbReference>
<dbReference type="EMBL" id="VEVQ02000001">
    <property type="protein sequence ID" value="NHN24250.1"/>
    <property type="molecule type" value="Genomic_DNA"/>
</dbReference>
<keyword evidence="1" id="KW-0597">Phosphoprotein</keyword>
<protein>
    <submittedName>
        <fullName evidence="3">Response regulator</fullName>
    </submittedName>
</protein>
<feature type="modified residue" description="4-aspartylphosphate" evidence="1">
    <location>
        <position position="62"/>
    </location>
</feature>
<dbReference type="InterPro" id="IPR001789">
    <property type="entry name" value="Sig_transdc_resp-reg_receiver"/>
</dbReference>
<dbReference type="InterPro" id="IPR011006">
    <property type="entry name" value="CheY-like_superfamily"/>
</dbReference>
<dbReference type="Proteomes" id="UP000817854">
    <property type="component" value="Unassembled WGS sequence"/>
</dbReference>
<organism evidence="3 4">
    <name type="scientific">Flavobacterium jejuense</name>
    <dbReference type="NCBI Taxonomy" id="1544455"/>
    <lineage>
        <taxon>Bacteria</taxon>
        <taxon>Pseudomonadati</taxon>
        <taxon>Bacteroidota</taxon>
        <taxon>Flavobacteriia</taxon>
        <taxon>Flavobacteriales</taxon>
        <taxon>Flavobacteriaceae</taxon>
        <taxon>Flavobacterium</taxon>
    </lineage>
</organism>
<dbReference type="SUPFAM" id="SSF52172">
    <property type="entry name" value="CheY-like"/>
    <property type="match status" value="1"/>
</dbReference>
<evidence type="ECO:0000256" key="1">
    <source>
        <dbReference type="PROSITE-ProRule" id="PRU00169"/>
    </source>
</evidence>
<evidence type="ECO:0000313" key="4">
    <source>
        <dbReference type="Proteomes" id="UP000817854"/>
    </source>
</evidence>
<accession>A0ABX0IMJ9</accession>
<dbReference type="RefSeq" id="WP_140959127.1">
    <property type="nucleotide sequence ID" value="NZ_VEVQ02000001.1"/>
</dbReference>
<sequence>MKKKSIWIIDDDSIYKFVIQKLIAKTDLFENVKTFSNGEEASIALKNELNLMTQLPDIILLDIEMPLMDGWEFMSEIDTLKPKIEEKNIKIFMSSSSIAHEDKIKVDNNPDIKGYLTKPISLEDLLKIAL</sequence>